<keyword evidence="5" id="KW-1185">Reference proteome</keyword>
<comment type="similarity">
    <text evidence="2">Belongs to the YbaB/EbfC family.</text>
</comment>
<dbReference type="Pfam" id="PF02575">
    <property type="entry name" value="YbaB_DNA_bd"/>
    <property type="match status" value="1"/>
</dbReference>
<evidence type="ECO:0000256" key="1">
    <source>
        <dbReference type="ARBA" id="ARBA00023125"/>
    </source>
</evidence>
<evidence type="ECO:0000256" key="2">
    <source>
        <dbReference type="HAMAP-Rule" id="MF_00274"/>
    </source>
</evidence>
<proteinExistence type="inferred from homology"/>
<reference evidence="3" key="2">
    <citation type="journal article" date="2020" name="mSystems">
        <title>Genome- and Community-Level Interaction Insights into Carbon Utilization and Element Cycling Functions of Hydrothermarchaeota in Hydrothermal Sediment.</title>
        <authorList>
            <person name="Zhou Z."/>
            <person name="Liu Y."/>
            <person name="Xu W."/>
            <person name="Pan J."/>
            <person name="Luo Z.H."/>
            <person name="Li M."/>
        </authorList>
    </citation>
    <scope>NUCLEOTIDE SEQUENCE [LARGE SCALE GENOMIC DNA]</scope>
    <source>
        <strain evidence="3">SpSt-299</strain>
    </source>
</reference>
<dbReference type="PANTHER" id="PTHR33449:SF1">
    <property type="entry name" value="NUCLEOID-ASSOCIATED PROTEIN YBAB"/>
    <property type="match status" value="1"/>
</dbReference>
<dbReference type="EMBL" id="JMFG01000002">
    <property type="protein sequence ID" value="KDA54980.1"/>
    <property type="molecule type" value="Genomic_DNA"/>
</dbReference>
<evidence type="ECO:0000313" key="4">
    <source>
        <dbReference type="EMBL" id="KDA54980.1"/>
    </source>
</evidence>
<reference evidence="4 5" key="1">
    <citation type="submission" date="2014-04" db="EMBL/GenBank/DDBJ databases">
        <title>The Genome Sequence of Thermoanaerobaculum aquaticum MP-01, The First Cultivated Group 23 Acidobacterium.</title>
        <authorList>
            <person name="Stamps B.W."/>
            <person name="Losey N.A."/>
            <person name="Lawson P.A."/>
            <person name="Stevenson B.S."/>
        </authorList>
    </citation>
    <scope>NUCLEOTIDE SEQUENCE [LARGE SCALE GENOMIC DNA]</scope>
    <source>
        <strain evidence="4 5">MP-01</strain>
    </source>
</reference>
<keyword evidence="1 2" id="KW-0238">DNA-binding</keyword>
<dbReference type="InterPro" id="IPR036894">
    <property type="entry name" value="YbaB-like_sf"/>
</dbReference>
<dbReference type="HAMAP" id="MF_00274">
    <property type="entry name" value="DNA_YbaB_EbfC"/>
    <property type="match status" value="1"/>
</dbReference>
<sequence length="96" mass="10247">MKIQELLRQAQKAQESLQQQLSQLEVEGRAGGGLVVVRLNGLKELKGVSFEPSALTEADAELLAEMVKVAWEEAAREADAKAKGLLASMGLPGGLF</sequence>
<evidence type="ECO:0000313" key="5">
    <source>
        <dbReference type="Proteomes" id="UP000027284"/>
    </source>
</evidence>
<comment type="subcellular location">
    <subcellularLocation>
        <location evidence="2">Cytoplasm</location>
        <location evidence="2">Nucleoid</location>
    </subcellularLocation>
</comment>
<dbReference type="GO" id="GO:0043590">
    <property type="term" value="C:bacterial nucleoid"/>
    <property type="evidence" value="ECO:0007669"/>
    <property type="project" value="UniProtKB-UniRule"/>
</dbReference>
<gene>
    <name evidence="4" type="ORF">EG19_04065</name>
    <name evidence="3" type="ORF">ENQ31_06170</name>
</gene>
<dbReference type="Proteomes" id="UP000027284">
    <property type="component" value="Unassembled WGS sequence"/>
</dbReference>
<dbReference type="GO" id="GO:0005829">
    <property type="term" value="C:cytosol"/>
    <property type="evidence" value="ECO:0007669"/>
    <property type="project" value="TreeGrafter"/>
</dbReference>
<dbReference type="AlphaFoldDB" id="A0A062Y2J0"/>
<accession>A0A062Y2J0</accession>
<dbReference type="PIRSF" id="PIRSF004555">
    <property type="entry name" value="UCP004555"/>
    <property type="match status" value="1"/>
</dbReference>
<dbReference type="Gene3D" id="3.30.1310.10">
    <property type="entry name" value="Nucleoid-associated protein YbaB-like domain"/>
    <property type="match status" value="1"/>
</dbReference>
<keyword evidence="2" id="KW-0963">Cytoplasm</keyword>
<name>A0A062Y2J0_9BACT</name>
<evidence type="ECO:0000313" key="3">
    <source>
        <dbReference type="EMBL" id="HET47732.1"/>
    </source>
</evidence>
<dbReference type="EMBL" id="DSMR01000447">
    <property type="protein sequence ID" value="HET47732.1"/>
    <property type="molecule type" value="Genomic_DNA"/>
</dbReference>
<dbReference type="SUPFAM" id="SSF82607">
    <property type="entry name" value="YbaB-like"/>
    <property type="match status" value="1"/>
</dbReference>
<protein>
    <recommendedName>
        <fullName evidence="2">Nucleoid-associated protein EG19_04065</fullName>
    </recommendedName>
</protein>
<comment type="function">
    <text evidence="2">Binds to DNA and alters its conformation. May be involved in regulation of gene expression, nucleoid organization and DNA protection.</text>
</comment>
<dbReference type="NCBIfam" id="TIGR00103">
    <property type="entry name" value="DNA_YbaB_EbfC"/>
    <property type="match status" value="1"/>
</dbReference>
<dbReference type="STRING" id="1312852.EG19_04065"/>
<dbReference type="InterPro" id="IPR004401">
    <property type="entry name" value="YbaB/EbfC"/>
</dbReference>
<dbReference type="GO" id="GO:0003677">
    <property type="term" value="F:DNA binding"/>
    <property type="evidence" value="ECO:0007669"/>
    <property type="project" value="UniProtKB-UniRule"/>
</dbReference>
<comment type="subunit">
    <text evidence="2">Homodimer.</text>
</comment>
<dbReference type="PANTHER" id="PTHR33449">
    <property type="entry name" value="NUCLEOID-ASSOCIATED PROTEIN YBAB"/>
    <property type="match status" value="1"/>
</dbReference>
<comment type="caution">
    <text evidence="4">The sequence shown here is derived from an EMBL/GenBank/DDBJ whole genome shotgun (WGS) entry which is preliminary data.</text>
</comment>
<organism evidence="4 5">
    <name type="scientific">Thermoanaerobaculum aquaticum</name>
    <dbReference type="NCBI Taxonomy" id="1312852"/>
    <lineage>
        <taxon>Bacteria</taxon>
        <taxon>Pseudomonadati</taxon>
        <taxon>Acidobacteriota</taxon>
        <taxon>Thermoanaerobaculia</taxon>
        <taxon>Thermoanaerobaculales</taxon>
        <taxon>Thermoanaerobaculaceae</taxon>
        <taxon>Thermoanaerobaculum</taxon>
    </lineage>
</organism>
<dbReference type="RefSeq" id="WP_038046373.1">
    <property type="nucleotide sequence ID" value="NZ_JMFG01000002.1"/>
</dbReference>